<dbReference type="AlphaFoldDB" id="A0A5B7FRZ1"/>
<protein>
    <submittedName>
        <fullName evidence="1">Uncharacterized protein</fullName>
    </submittedName>
</protein>
<evidence type="ECO:0000313" key="1">
    <source>
        <dbReference type="EMBL" id="MPC50550.1"/>
    </source>
</evidence>
<sequence length="34" mass="3920">MRAIIFKTLWVHLESQPLSKKDRASLARNPSVLL</sequence>
<keyword evidence="2" id="KW-1185">Reference proteome</keyword>
<name>A0A5B7FRZ1_PORTR</name>
<gene>
    <name evidence="1" type="ORF">E2C01_044379</name>
</gene>
<reference evidence="1 2" key="1">
    <citation type="submission" date="2019-05" db="EMBL/GenBank/DDBJ databases">
        <title>Another draft genome of Portunus trituberculatus and its Hox gene families provides insights of decapod evolution.</title>
        <authorList>
            <person name="Jeong J.-H."/>
            <person name="Song I."/>
            <person name="Kim S."/>
            <person name="Choi T."/>
            <person name="Kim D."/>
            <person name="Ryu S."/>
            <person name="Kim W."/>
        </authorList>
    </citation>
    <scope>NUCLEOTIDE SEQUENCE [LARGE SCALE GENOMIC DNA]</scope>
    <source>
        <tissue evidence="1">Muscle</tissue>
    </source>
</reference>
<dbReference type="Proteomes" id="UP000324222">
    <property type="component" value="Unassembled WGS sequence"/>
</dbReference>
<accession>A0A5B7FRZ1</accession>
<organism evidence="1 2">
    <name type="scientific">Portunus trituberculatus</name>
    <name type="common">Swimming crab</name>
    <name type="synonym">Neptunus trituberculatus</name>
    <dbReference type="NCBI Taxonomy" id="210409"/>
    <lineage>
        <taxon>Eukaryota</taxon>
        <taxon>Metazoa</taxon>
        <taxon>Ecdysozoa</taxon>
        <taxon>Arthropoda</taxon>
        <taxon>Crustacea</taxon>
        <taxon>Multicrustacea</taxon>
        <taxon>Malacostraca</taxon>
        <taxon>Eumalacostraca</taxon>
        <taxon>Eucarida</taxon>
        <taxon>Decapoda</taxon>
        <taxon>Pleocyemata</taxon>
        <taxon>Brachyura</taxon>
        <taxon>Eubrachyura</taxon>
        <taxon>Portunoidea</taxon>
        <taxon>Portunidae</taxon>
        <taxon>Portuninae</taxon>
        <taxon>Portunus</taxon>
    </lineage>
</organism>
<proteinExistence type="predicted"/>
<comment type="caution">
    <text evidence="1">The sequence shown here is derived from an EMBL/GenBank/DDBJ whole genome shotgun (WGS) entry which is preliminary data.</text>
</comment>
<dbReference type="EMBL" id="VSRR010009573">
    <property type="protein sequence ID" value="MPC50550.1"/>
    <property type="molecule type" value="Genomic_DNA"/>
</dbReference>
<evidence type="ECO:0000313" key="2">
    <source>
        <dbReference type="Proteomes" id="UP000324222"/>
    </source>
</evidence>